<sequence>MHGAIAKQAAQWEKYANIKLDFGFNPKTKKYRTWSTEDTNRSAHIRIGFSEPGYWSYVGTDSVSSIAPENASSMNFEGFIESWPKLMPDRWKTVVIHEFGHALGLHHEHQHPTCGAEFRWETGPNKEPSVYEVFQDWQRWDRQTVDVNLRPSEINQTYSSKIADRASVMFYAMPEQSFIKGRKSICYIPKENRGISRIDGIGAAASYPKNPTHAVEMALAYAQTSALLSSLSKENLNSEEQQAIKNRVQSGIEAKKPLLYIQIQRESDRAIASKIQIAAQNNGFLAPGIENVAAKKLKSGAKTEIRYFREIDAPYAKNIAEIFEESLTGNDYRIVHVKSLASSVSRNLVEIWLP</sequence>
<dbReference type="Gene3D" id="3.40.390.10">
    <property type="entry name" value="Collagenase (Catalytic Domain)"/>
    <property type="match status" value="1"/>
</dbReference>
<organism evidence="1 2">
    <name type="scientific">Sphaerotilus natans subsp. natans DSM 6575</name>
    <dbReference type="NCBI Taxonomy" id="1286631"/>
    <lineage>
        <taxon>Bacteria</taxon>
        <taxon>Pseudomonadati</taxon>
        <taxon>Pseudomonadota</taxon>
        <taxon>Betaproteobacteria</taxon>
        <taxon>Burkholderiales</taxon>
        <taxon>Sphaerotilaceae</taxon>
        <taxon>Sphaerotilus</taxon>
    </lineage>
</organism>
<dbReference type="InterPro" id="IPR024079">
    <property type="entry name" value="MetalloPept_cat_dom_sf"/>
</dbReference>
<keyword evidence="2" id="KW-1185">Reference proteome</keyword>
<dbReference type="SUPFAM" id="SSF55486">
    <property type="entry name" value="Metalloproteases ('zincins'), catalytic domain"/>
    <property type="match status" value="1"/>
</dbReference>
<name>A0A059KRZ0_9BURK</name>
<dbReference type="GO" id="GO:0008237">
    <property type="term" value="F:metallopeptidase activity"/>
    <property type="evidence" value="ECO:0007669"/>
    <property type="project" value="InterPro"/>
</dbReference>
<accession>A0A059KRZ0</accession>
<proteinExistence type="predicted"/>
<dbReference type="EMBL" id="AZRA01000007">
    <property type="protein sequence ID" value="KDB54115.1"/>
    <property type="molecule type" value="Genomic_DNA"/>
</dbReference>
<gene>
    <name evidence="1" type="ORF">X805_03380</name>
</gene>
<dbReference type="Proteomes" id="UP000026714">
    <property type="component" value="Unassembled WGS sequence"/>
</dbReference>
<comment type="caution">
    <text evidence="1">The sequence shown here is derived from an EMBL/GenBank/DDBJ whole genome shotgun (WGS) entry which is preliminary data.</text>
</comment>
<protein>
    <recommendedName>
        <fullName evidence="3">Peptidase metallopeptidase domain-containing protein</fullName>
    </recommendedName>
</protein>
<evidence type="ECO:0000313" key="1">
    <source>
        <dbReference type="EMBL" id="KDB54115.1"/>
    </source>
</evidence>
<dbReference type="AlphaFoldDB" id="A0A059KRZ0"/>
<dbReference type="eggNOG" id="COG0666">
    <property type="taxonomic scope" value="Bacteria"/>
</dbReference>
<evidence type="ECO:0008006" key="3">
    <source>
        <dbReference type="Google" id="ProtNLM"/>
    </source>
</evidence>
<dbReference type="STRING" id="34103.SAMN05421778_10463"/>
<reference evidence="1 2" key="1">
    <citation type="journal article" date="2014" name="FEMS Microbiol. Ecol.">
        <title>Sphaerotilus natans encrusted with nanoball-shaped Fe(III) oxide minerals formed by nitrate-reducing mixotrophic Fe(II) oxidation.</title>
        <authorList>
            <person name="Park S."/>
            <person name="Kim D.H."/>
            <person name="Lee J.H."/>
            <person name="Hur H.G."/>
        </authorList>
    </citation>
    <scope>NUCLEOTIDE SEQUENCE [LARGE SCALE GENOMIC DNA]</scope>
    <source>
        <strain evidence="1 2">DSM 6575</strain>
    </source>
</reference>
<evidence type="ECO:0000313" key="2">
    <source>
        <dbReference type="Proteomes" id="UP000026714"/>
    </source>
</evidence>